<feature type="transmembrane region" description="Helical" evidence="1">
    <location>
        <begin position="67"/>
        <end position="90"/>
    </location>
</feature>
<keyword evidence="1" id="KW-1133">Transmembrane helix</keyword>
<comment type="caution">
    <text evidence="2">The sequence shown here is derived from an EMBL/GenBank/DDBJ whole genome shotgun (WGS) entry which is preliminary data.</text>
</comment>
<dbReference type="EMBL" id="VFMM01000002">
    <property type="protein sequence ID" value="TQJ12249.1"/>
    <property type="molecule type" value="Genomic_DNA"/>
</dbReference>
<evidence type="ECO:0000313" key="3">
    <source>
        <dbReference type="Proteomes" id="UP000316298"/>
    </source>
</evidence>
<reference evidence="2 3" key="1">
    <citation type="submission" date="2019-06" db="EMBL/GenBank/DDBJ databases">
        <title>Sequencing the genomes of 1000 actinobacteria strains.</title>
        <authorList>
            <person name="Klenk H.-P."/>
        </authorList>
    </citation>
    <scope>NUCLEOTIDE SEQUENCE [LARGE SCALE GENOMIC DNA]</scope>
    <source>
        <strain evidence="2 3">DSM 17305</strain>
    </source>
</reference>
<name>A0A542EAC7_9ACTN</name>
<keyword evidence="1" id="KW-0472">Membrane</keyword>
<feature type="transmembrane region" description="Helical" evidence="1">
    <location>
        <begin position="31"/>
        <end position="55"/>
    </location>
</feature>
<sequence length="94" mass="9374">MPAESAGLVGFVILCGCASLAASGGSATRTPFAFASLGSCGWVCLSLTAGGSFACKDAVVKLSGSAWFGYGLVVVVTFVVGVLAFAVWVLSKVF</sequence>
<organism evidence="2 3">
    <name type="scientific">Kribbella jejuensis</name>
    <dbReference type="NCBI Taxonomy" id="236068"/>
    <lineage>
        <taxon>Bacteria</taxon>
        <taxon>Bacillati</taxon>
        <taxon>Actinomycetota</taxon>
        <taxon>Actinomycetes</taxon>
        <taxon>Propionibacteriales</taxon>
        <taxon>Kribbellaceae</taxon>
        <taxon>Kribbella</taxon>
    </lineage>
</organism>
<keyword evidence="1" id="KW-0812">Transmembrane</keyword>
<proteinExistence type="predicted"/>
<dbReference type="Proteomes" id="UP000316298">
    <property type="component" value="Unassembled WGS sequence"/>
</dbReference>
<protein>
    <recommendedName>
        <fullName evidence="4">Transmembrane protein</fullName>
    </recommendedName>
</protein>
<evidence type="ECO:0000313" key="2">
    <source>
        <dbReference type="EMBL" id="TQJ12249.1"/>
    </source>
</evidence>
<accession>A0A542EAC7</accession>
<evidence type="ECO:0000256" key="1">
    <source>
        <dbReference type="SAM" id="Phobius"/>
    </source>
</evidence>
<keyword evidence="3" id="KW-1185">Reference proteome</keyword>
<evidence type="ECO:0008006" key="4">
    <source>
        <dbReference type="Google" id="ProtNLM"/>
    </source>
</evidence>
<dbReference type="AlphaFoldDB" id="A0A542EAC7"/>
<gene>
    <name evidence="2" type="ORF">FB475_5187</name>
</gene>